<dbReference type="AlphaFoldDB" id="A0AAW1QKI6"/>
<keyword evidence="1" id="KW-0472">Membrane</keyword>
<dbReference type="InterPro" id="IPR053229">
    <property type="entry name" value="NADH-Q_oxidrdct_subunit"/>
</dbReference>
<dbReference type="Proteomes" id="UP001445335">
    <property type="component" value="Unassembled WGS sequence"/>
</dbReference>
<proteinExistence type="predicted"/>
<sequence>MWTTMKNYSWREYCIIVGLPLFIAPFSYQSGVRPRVPLHSMCAGMSLGLLGGVMLAHQRSWGRLMGFLPNDREVELYLRKGHSPNKAG</sequence>
<dbReference type="Pfam" id="PF10785">
    <property type="entry name" value="NADH-u_ox-rdase"/>
    <property type="match status" value="1"/>
</dbReference>
<feature type="transmembrane region" description="Helical" evidence="1">
    <location>
        <begin position="36"/>
        <end position="56"/>
    </location>
</feature>
<feature type="transmembrane region" description="Helical" evidence="1">
    <location>
        <begin position="12"/>
        <end position="30"/>
    </location>
</feature>
<dbReference type="PANTHER" id="PTHR34062">
    <property type="entry name" value="OXIDOREDUCTASE 21 KDA SUBUNIT, PUTATIVE (AFU_ORTHOLOGUE AFUA_4G04750)-RELATED"/>
    <property type="match status" value="1"/>
</dbReference>
<evidence type="ECO:0000313" key="4">
    <source>
        <dbReference type="Proteomes" id="UP001445335"/>
    </source>
</evidence>
<gene>
    <name evidence="3" type="ORF">WJX81_003402</name>
</gene>
<keyword evidence="1" id="KW-1133">Transmembrane helix</keyword>
<feature type="domain" description="NADH-ubiquinone oxidoreductase 21kDa subunit N-terminal" evidence="2">
    <location>
        <begin position="4"/>
        <end position="68"/>
    </location>
</feature>
<comment type="caution">
    <text evidence="3">The sequence shown here is derived from an EMBL/GenBank/DDBJ whole genome shotgun (WGS) entry which is preliminary data.</text>
</comment>
<keyword evidence="4" id="KW-1185">Reference proteome</keyword>
<dbReference type="PANTHER" id="PTHR34062:SF1">
    <property type="entry name" value="NADH-UBIQUINONE OXIDOREDUCTASE 21KDA SUBUNIT N-TERMINAL DOMAIN-CONTAINING PROTEIN"/>
    <property type="match status" value="1"/>
</dbReference>
<evidence type="ECO:0000259" key="2">
    <source>
        <dbReference type="Pfam" id="PF10785"/>
    </source>
</evidence>
<name>A0AAW1QKI6_9CHLO</name>
<evidence type="ECO:0000256" key="1">
    <source>
        <dbReference type="SAM" id="Phobius"/>
    </source>
</evidence>
<keyword evidence="1" id="KW-0812">Transmembrane</keyword>
<reference evidence="3 4" key="1">
    <citation type="journal article" date="2024" name="Nat. Commun.">
        <title>Phylogenomics reveals the evolutionary origins of lichenization in chlorophyte algae.</title>
        <authorList>
            <person name="Puginier C."/>
            <person name="Libourel C."/>
            <person name="Otte J."/>
            <person name="Skaloud P."/>
            <person name="Haon M."/>
            <person name="Grisel S."/>
            <person name="Petersen M."/>
            <person name="Berrin J.G."/>
            <person name="Delaux P.M."/>
            <person name="Dal Grande F."/>
            <person name="Keller J."/>
        </authorList>
    </citation>
    <scope>NUCLEOTIDE SEQUENCE [LARGE SCALE GENOMIC DNA]</scope>
    <source>
        <strain evidence="3 4">SAG 245.80</strain>
    </source>
</reference>
<evidence type="ECO:0000313" key="3">
    <source>
        <dbReference type="EMBL" id="KAK9821956.1"/>
    </source>
</evidence>
<protein>
    <recommendedName>
        <fullName evidence="2">NADH-ubiquinone oxidoreductase 21kDa subunit N-terminal domain-containing protein</fullName>
    </recommendedName>
</protein>
<organism evidence="3 4">
    <name type="scientific">Elliptochloris bilobata</name>
    <dbReference type="NCBI Taxonomy" id="381761"/>
    <lineage>
        <taxon>Eukaryota</taxon>
        <taxon>Viridiplantae</taxon>
        <taxon>Chlorophyta</taxon>
        <taxon>core chlorophytes</taxon>
        <taxon>Trebouxiophyceae</taxon>
        <taxon>Trebouxiophyceae incertae sedis</taxon>
        <taxon>Elliptochloris clade</taxon>
        <taxon>Elliptochloris</taxon>
    </lineage>
</organism>
<accession>A0AAW1QKI6</accession>
<dbReference type="InterPro" id="IPR019721">
    <property type="entry name" value="NADH-UbQ_OxRdtase_su21_N"/>
</dbReference>
<dbReference type="EMBL" id="JALJOU010000093">
    <property type="protein sequence ID" value="KAK9821956.1"/>
    <property type="molecule type" value="Genomic_DNA"/>
</dbReference>